<organism evidence="2">
    <name type="scientific">Rhizophora mucronata</name>
    <name type="common">Asiatic mangrove</name>
    <dbReference type="NCBI Taxonomy" id="61149"/>
    <lineage>
        <taxon>Eukaryota</taxon>
        <taxon>Viridiplantae</taxon>
        <taxon>Streptophyta</taxon>
        <taxon>Embryophyta</taxon>
        <taxon>Tracheophyta</taxon>
        <taxon>Spermatophyta</taxon>
        <taxon>Magnoliopsida</taxon>
        <taxon>eudicotyledons</taxon>
        <taxon>Gunneridae</taxon>
        <taxon>Pentapetalae</taxon>
        <taxon>rosids</taxon>
        <taxon>fabids</taxon>
        <taxon>Malpighiales</taxon>
        <taxon>Rhizophoraceae</taxon>
        <taxon>Rhizophora</taxon>
    </lineage>
</organism>
<feature type="transmembrane region" description="Helical" evidence="1">
    <location>
        <begin position="24"/>
        <end position="45"/>
    </location>
</feature>
<evidence type="ECO:0000313" key="2">
    <source>
        <dbReference type="EMBL" id="MBX49555.1"/>
    </source>
</evidence>
<dbReference type="EMBL" id="GGEC01069071">
    <property type="protein sequence ID" value="MBX49555.1"/>
    <property type="molecule type" value="Transcribed_RNA"/>
</dbReference>
<keyword evidence="1" id="KW-0812">Transmembrane</keyword>
<dbReference type="AlphaFoldDB" id="A0A2P2P481"/>
<keyword evidence="1" id="KW-1133">Transmembrane helix</keyword>
<name>A0A2P2P481_RHIMU</name>
<keyword evidence="1" id="KW-0472">Membrane</keyword>
<protein>
    <submittedName>
        <fullName evidence="2">Uncharacterized protein</fullName>
    </submittedName>
</protein>
<evidence type="ECO:0000256" key="1">
    <source>
        <dbReference type="SAM" id="Phobius"/>
    </source>
</evidence>
<sequence>MIHKFDTELWEFVILKRRNMVDKLLISLLESTISIVIVVILQIGYYHGLI</sequence>
<reference evidence="2" key="1">
    <citation type="submission" date="2018-02" db="EMBL/GenBank/DDBJ databases">
        <title>Rhizophora mucronata_Transcriptome.</title>
        <authorList>
            <person name="Meera S.P."/>
            <person name="Sreeshan A."/>
            <person name="Augustine A."/>
        </authorList>
    </citation>
    <scope>NUCLEOTIDE SEQUENCE</scope>
    <source>
        <tissue evidence="2">Leaf</tissue>
    </source>
</reference>
<accession>A0A2P2P481</accession>
<proteinExistence type="predicted"/>